<dbReference type="Gene3D" id="3.30.40.10">
    <property type="entry name" value="Zinc/RING finger domain, C3HC4 (zinc finger)"/>
    <property type="match status" value="1"/>
</dbReference>
<dbReference type="SUPFAM" id="SSF55315">
    <property type="entry name" value="L30e-like"/>
    <property type="match status" value="1"/>
</dbReference>
<feature type="compositionally biased region" description="Basic and acidic residues" evidence="12">
    <location>
        <begin position="103"/>
        <end position="126"/>
    </location>
</feature>
<dbReference type="Gene3D" id="3.30.1330.30">
    <property type="match status" value="1"/>
</dbReference>
<dbReference type="GO" id="GO:0042254">
    <property type="term" value="P:ribosome biogenesis"/>
    <property type="evidence" value="ECO:0007669"/>
    <property type="project" value="InterPro"/>
</dbReference>
<dbReference type="InterPro" id="IPR004037">
    <property type="entry name" value="Ribosomal_eL8-like_CS"/>
</dbReference>
<dbReference type="PROSITE" id="PS01082">
    <property type="entry name" value="RIBOSOMAL_L7AE"/>
    <property type="match status" value="1"/>
</dbReference>
<sequence length="570" mass="64888">MGAVCCCLHAEDFEDYINPNSSVYRNCMCLSCFVQNFLHVYASLFRRGEVLSVPSSIQGAASITSSASLDNSLSDMYRSPPRPLPYDADPRYFHLQRDGLVSRREKGSSHSHEESEPLRSDNHGDSDSLSTGDKWTASGCEEGSKEQRARSSLKFLSAKSTVGIGYVYSSSEDEDVCPTCLEEYTPENPKIVTKCSHHFHLGCIYEWMERSDSCPVCGKFDLLLHFHEIWLLSLVLHQQYNIIFVILFQNQRQWYSMKRLDFACKVCVVDETSNSRRRKKTKTLELFVNIAGKEIRQSTFRTRSKKLYLGVQAPKRGVKVSAAPAKKKPEKVQNPLFEKRPKQFGIGGALPPKKDLHRFVKWPKVVQIQRKRRILRQRLKVPPALNQFTKTLDKNLATSLFKLLLKYRPEDRAAKRERLVQRAQAEAEGKTVEAKKPIVVKYGLNHVTYLIEQKKAQLVVIAHDVDPVELVVWLPALCRKMEVPYCIVKGKSRLGSVVHKKTAAVLCLTTVKNEDKLEFSKILEAIKANFNDKYDELRKKWGGGIMGSKSQAKTKAKERVLAKEAAQRMS</sequence>
<dbReference type="FunFam" id="3.30.1330.30:FF:000003">
    <property type="entry name" value="60S ribosomal protein L7a"/>
    <property type="match status" value="1"/>
</dbReference>
<comment type="catalytic activity">
    <reaction evidence="1">
        <text>S-ubiquitinyl-[E2 ubiquitin-conjugating enzyme]-L-cysteine + [acceptor protein]-L-lysine = [E2 ubiquitin-conjugating enzyme]-L-cysteine + N(6)-ubiquitinyl-[acceptor protein]-L-lysine.</text>
        <dbReference type="EC" id="2.3.2.27"/>
    </reaction>
</comment>
<gene>
    <name evidence="14" type="ORF">RCOM_0790270</name>
</gene>
<dbReference type="eggNOG" id="KOG0800">
    <property type="taxonomic scope" value="Eukaryota"/>
</dbReference>
<name>B9SIV4_RICCO</name>
<evidence type="ECO:0000256" key="3">
    <source>
        <dbReference type="ARBA" id="ARBA00012483"/>
    </source>
</evidence>
<dbReference type="eggNOG" id="KOG3166">
    <property type="taxonomic scope" value="Eukaryota"/>
</dbReference>
<evidence type="ECO:0000256" key="4">
    <source>
        <dbReference type="ARBA" id="ARBA00022679"/>
    </source>
</evidence>
<keyword evidence="5" id="KW-0479">Metal-binding</keyword>
<dbReference type="Pfam" id="PF13639">
    <property type="entry name" value="zf-RING_2"/>
    <property type="match status" value="1"/>
</dbReference>
<feature type="domain" description="RING-type" evidence="13">
    <location>
        <begin position="177"/>
        <end position="217"/>
    </location>
</feature>
<feature type="region of interest" description="Disordered" evidence="12">
    <location>
        <begin position="103"/>
        <end position="143"/>
    </location>
</feature>
<evidence type="ECO:0000256" key="11">
    <source>
        <dbReference type="PROSITE-ProRule" id="PRU00175"/>
    </source>
</evidence>
<evidence type="ECO:0000313" key="15">
    <source>
        <dbReference type="Proteomes" id="UP000008311"/>
    </source>
</evidence>
<comment type="similarity">
    <text evidence="2">Belongs to the eukaryotic ribosomal protein eL8 family.</text>
</comment>
<dbReference type="SUPFAM" id="SSF57850">
    <property type="entry name" value="RING/U-box"/>
    <property type="match status" value="1"/>
</dbReference>
<protein>
    <recommendedName>
        <fullName evidence="3">RING-type E3 ubiquitin transferase</fullName>
        <ecNumber evidence="3">2.3.2.27</ecNumber>
    </recommendedName>
</protein>
<dbReference type="SMART" id="SM00184">
    <property type="entry name" value="RING"/>
    <property type="match status" value="1"/>
</dbReference>
<dbReference type="PANTHER" id="PTHR46463:SF84">
    <property type="entry name" value="RING-TYPE DOMAIN-CONTAINING PROTEIN"/>
    <property type="match status" value="1"/>
</dbReference>
<proteinExistence type="inferred from homology"/>
<keyword evidence="9 14" id="KW-0689">Ribosomal protein</keyword>
<keyword evidence="7" id="KW-0833">Ubl conjugation pathway</keyword>
<organism evidence="14 15">
    <name type="scientific">Ricinus communis</name>
    <name type="common">Castor bean</name>
    <dbReference type="NCBI Taxonomy" id="3988"/>
    <lineage>
        <taxon>Eukaryota</taxon>
        <taxon>Viridiplantae</taxon>
        <taxon>Streptophyta</taxon>
        <taxon>Embryophyta</taxon>
        <taxon>Tracheophyta</taxon>
        <taxon>Spermatophyta</taxon>
        <taxon>Magnoliopsida</taxon>
        <taxon>eudicotyledons</taxon>
        <taxon>Gunneridae</taxon>
        <taxon>Pentapetalae</taxon>
        <taxon>rosids</taxon>
        <taxon>fabids</taxon>
        <taxon>Malpighiales</taxon>
        <taxon>Euphorbiaceae</taxon>
        <taxon>Acalyphoideae</taxon>
        <taxon>Acalypheae</taxon>
        <taxon>Ricinus</taxon>
    </lineage>
</organism>
<evidence type="ECO:0000256" key="6">
    <source>
        <dbReference type="ARBA" id="ARBA00022771"/>
    </source>
</evidence>
<evidence type="ECO:0000259" key="13">
    <source>
        <dbReference type="PROSITE" id="PS50089"/>
    </source>
</evidence>
<dbReference type="GO" id="GO:1990904">
    <property type="term" value="C:ribonucleoprotein complex"/>
    <property type="evidence" value="ECO:0007669"/>
    <property type="project" value="UniProtKB-KW"/>
</dbReference>
<dbReference type="GO" id="GO:0008270">
    <property type="term" value="F:zinc ion binding"/>
    <property type="evidence" value="ECO:0007669"/>
    <property type="project" value="UniProtKB-KW"/>
</dbReference>
<accession>B9SIV4</accession>
<evidence type="ECO:0000256" key="12">
    <source>
        <dbReference type="SAM" id="MobiDB-lite"/>
    </source>
</evidence>
<keyword evidence="4" id="KW-0808">Transferase</keyword>
<dbReference type="PROSITE" id="PS50089">
    <property type="entry name" value="ZF_RING_2"/>
    <property type="match status" value="1"/>
</dbReference>
<dbReference type="EC" id="2.3.2.27" evidence="3"/>
<dbReference type="InterPro" id="IPR013083">
    <property type="entry name" value="Znf_RING/FYVE/PHD"/>
</dbReference>
<dbReference type="EMBL" id="EQ973977">
    <property type="protein sequence ID" value="EEF36443.1"/>
    <property type="molecule type" value="Genomic_DNA"/>
</dbReference>
<keyword evidence="8" id="KW-0862">Zinc</keyword>
<evidence type="ECO:0000256" key="5">
    <source>
        <dbReference type="ARBA" id="ARBA00022723"/>
    </source>
</evidence>
<keyword evidence="10" id="KW-0687">Ribonucleoprotein</keyword>
<evidence type="ECO:0000256" key="8">
    <source>
        <dbReference type="ARBA" id="ARBA00022833"/>
    </source>
</evidence>
<dbReference type="InterPro" id="IPR001921">
    <property type="entry name" value="Ribosomal_eL8_euk"/>
</dbReference>
<evidence type="ECO:0000256" key="2">
    <source>
        <dbReference type="ARBA" id="ARBA00007337"/>
    </source>
</evidence>
<dbReference type="Pfam" id="PF01248">
    <property type="entry name" value="Ribosomal_L7Ae"/>
    <property type="match status" value="1"/>
</dbReference>
<evidence type="ECO:0000256" key="9">
    <source>
        <dbReference type="ARBA" id="ARBA00022980"/>
    </source>
</evidence>
<dbReference type="InterPro" id="IPR004038">
    <property type="entry name" value="Ribosomal_eL8/eL30/eS12/Gad45"/>
</dbReference>
<dbReference type="PANTHER" id="PTHR46463">
    <property type="entry name" value="ZINC FINGER, RING/FYVE/PHD-TYPE"/>
    <property type="match status" value="1"/>
</dbReference>
<evidence type="ECO:0000256" key="10">
    <source>
        <dbReference type="ARBA" id="ARBA00023274"/>
    </source>
</evidence>
<dbReference type="InParanoid" id="B9SIV4"/>
<dbReference type="InterPro" id="IPR018492">
    <property type="entry name" value="Ribosomal_eL8/Nhp2"/>
</dbReference>
<dbReference type="GO" id="GO:0005840">
    <property type="term" value="C:ribosome"/>
    <property type="evidence" value="ECO:0007669"/>
    <property type="project" value="UniProtKB-KW"/>
</dbReference>
<dbReference type="InterPro" id="IPR001841">
    <property type="entry name" value="Znf_RING"/>
</dbReference>
<evidence type="ECO:0000256" key="1">
    <source>
        <dbReference type="ARBA" id="ARBA00000900"/>
    </source>
</evidence>
<dbReference type="PRINTS" id="PR00882">
    <property type="entry name" value="RIBOSOMALL7A"/>
</dbReference>
<keyword evidence="6 11" id="KW-0863">Zinc-finger</keyword>
<evidence type="ECO:0000256" key="7">
    <source>
        <dbReference type="ARBA" id="ARBA00022786"/>
    </source>
</evidence>
<keyword evidence="15" id="KW-1185">Reference proteome</keyword>
<dbReference type="PRINTS" id="PR00881">
    <property type="entry name" value="L7ARS6FAMILY"/>
</dbReference>
<dbReference type="InterPro" id="IPR029064">
    <property type="entry name" value="Ribosomal_eL30-like_sf"/>
</dbReference>
<dbReference type="AlphaFoldDB" id="B9SIV4"/>
<dbReference type="GO" id="GO:0061630">
    <property type="term" value="F:ubiquitin protein ligase activity"/>
    <property type="evidence" value="ECO:0007669"/>
    <property type="project" value="UniProtKB-EC"/>
</dbReference>
<dbReference type="STRING" id="3988.B9SIV4"/>
<dbReference type="GO" id="GO:0004842">
    <property type="term" value="F:ubiquitin-protein transferase activity"/>
    <property type="evidence" value="ECO:0000318"/>
    <property type="project" value="GO_Central"/>
</dbReference>
<reference evidence="15" key="1">
    <citation type="journal article" date="2010" name="Nat. Biotechnol.">
        <title>Draft genome sequence of the oilseed species Ricinus communis.</title>
        <authorList>
            <person name="Chan A.P."/>
            <person name="Crabtree J."/>
            <person name="Zhao Q."/>
            <person name="Lorenzi H."/>
            <person name="Orvis J."/>
            <person name="Puiu D."/>
            <person name="Melake-Berhan A."/>
            <person name="Jones K.M."/>
            <person name="Redman J."/>
            <person name="Chen G."/>
            <person name="Cahoon E.B."/>
            <person name="Gedil M."/>
            <person name="Stanke M."/>
            <person name="Haas B.J."/>
            <person name="Wortman J.R."/>
            <person name="Fraser-Liggett C.M."/>
            <person name="Ravel J."/>
            <person name="Rabinowicz P.D."/>
        </authorList>
    </citation>
    <scope>NUCLEOTIDE SEQUENCE [LARGE SCALE GENOMIC DNA]</scope>
    <source>
        <strain evidence="15">cv. Hale</strain>
    </source>
</reference>
<dbReference type="Proteomes" id="UP000008311">
    <property type="component" value="Unassembled WGS sequence"/>
</dbReference>
<dbReference type="CDD" id="cd23116">
    <property type="entry name" value="RING-H2_AIRP1-like"/>
    <property type="match status" value="1"/>
</dbReference>
<evidence type="ECO:0000313" key="14">
    <source>
        <dbReference type="EMBL" id="EEF36443.1"/>
    </source>
</evidence>